<dbReference type="GeneID" id="70246977"/>
<keyword evidence="3" id="KW-1185">Reference proteome</keyword>
<sequence length="75" mass="8385">MRFLAFLALVLILHKVPGWPADPPLEGRLWLWGSDSGLQEEQGRLIRLTGPSTLSPDNYESKLCQGHAVTLRYAP</sequence>
<dbReference type="Proteomes" id="UP001201262">
    <property type="component" value="Unassembled WGS sequence"/>
</dbReference>
<evidence type="ECO:0000313" key="2">
    <source>
        <dbReference type="EMBL" id="KAH8693733.1"/>
    </source>
</evidence>
<dbReference type="EMBL" id="JAJTJA010000009">
    <property type="protein sequence ID" value="KAH8693733.1"/>
    <property type="molecule type" value="Genomic_DNA"/>
</dbReference>
<gene>
    <name evidence="2" type="ORF">BGW36DRAFT_383596</name>
</gene>
<keyword evidence="1" id="KW-0732">Signal</keyword>
<feature type="signal peptide" evidence="1">
    <location>
        <begin position="1"/>
        <end position="18"/>
    </location>
</feature>
<evidence type="ECO:0000313" key="3">
    <source>
        <dbReference type="Proteomes" id="UP001201262"/>
    </source>
</evidence>
<proteinExistence type="predicted"/>
<name>A0AAD4KKR7_9EURO</name>
<accession>A0AAD4KKR7</accession>
<organism evidence="2 3">
    <name type="scientific">Talaromyces proteolyticus</name>
    <dbReference type="NCBI Taxonomy" id="1131652"/>
    <lineage>
        <taxon>Eukaryota</taxon>
        <taxon>Fungi</taxon>
        <taxon>Dikarya</taxon>
        <taxon>Ascomycota</taxon>
        <taxon>Pezizomycotina</taxon>
        <taxon>Eurotiomycetes</taxon>
        <taxon>Eurotiomycetidae</taxon>
        <taxon>Eurotiales</taxon>
        <taxon>Trichocomaceae</taxon>
        <taxon>Talaromyces</taxon>
        <taxon>Talaromyces sect. Bacilispori</taxon>
    </lineage>
</organism>
<reference evidence="2" key="1">
    <citation type="submission" date="2021-12" db="EMBL/GenBank/DDBJ databases">
        <title>Convergent genome expansion in fungi linked to evolution of root-endophyte symbiosis.</title>
        <authorList>
            <consortium name="DOE Joint Genome Institute"/>
            <person name="Ke Y.-H."/>
            <person name="Bonito G."/>
            <person name="Liao H.-L."/>
            <person name="Looney B."/>
            <person name="Rojas-Flechas A."/>
            <person name="Nash J."/>
            <person name="Hameed K."/>
            <person name="Schadt C."/>
            <person name="Martin F."/>
            <person name="Crous P.W."/>
            <person name="Miettinen O."/>
            <person name="Magnuson J.K."/>
            <person name="Labbe J."/>
            <person name="Jacobson D."/>
            <person name="Doktycz M.J."/>
            <person name="Veneault-Fourrey C."/>
            <person name="Kuo A."/>
            <person name="Mondo S."/>
            <person name="Calhoun S."/>
            <person name="Riley R."/>
            <person name="Ohm R."/>
            <person name="LaButti K."/>
            <person name="Andreopoulos B."/>
            <person name="Pangilinan J."/>
            <person name="Nolan M."/>
            <person name="Tritt A."/>
            <person name="Clum A."/>
            <person name="Lipzen A."/>
            <person name="Daum C."/>
            <person name="Barry K."/>
            <person name="Grigoriev I.V."/>
            <person name="Vilgalys R."/>
        </authorList>
    </citation>
    <scope>NUCLEOTIDE SEQUENCE</scope>
    <source>
        <strain evidence="2">PMI_201</strain>
    </source>
</reference>
<dbReference type="RefSeq" id="XP_046069403.1">
    <property type="nucleotide sequence ID" value="XM_046216690.1"/>
</dbReference>
<feature type="chain" id="PRO_5041951291" evidence="1">
    <location>
        <begin position="19"/>
        <end position="75"/>
    </location>
</feature>
<comment type="caution">
    <text evidence="2">The sequence shown here is derived from an EMBL/GenBank/DDBJ whole genome shotgun (WGS) entry which is preliminary data.</text>
</comment>
<protein>
    <submittedName>
        <fullName evidence="2">Uncharacterized protein</fullName>
    </submittedName>
</protein>
<evidence type="ECO:0000256" key="1">
    <source>
        <dbReference type="SAM" id="SignalP"/>
    </source>
</evidence>
<dbReference type="AlphaFoldDB" id="A0AAD4KKR7"/>